<dbReference type="GO" id="GO:0008909">
    <property type="term" value="F:isochorismate synthase activity"/>
    <property type="evidence" value="ECO:0007669"/>
    <property type="project" value="UniProtKB-EC"/>
</dbReference>
<dbReference type="Pfam" id="PF16582">
    <property type="entry name" value="TPP_enzyme_M_2"/>
    <property type="match status" value="1"/>
</dbReference>
<dbReference type="CDD" id="cd02009">
    <property type="entry name" value="TPP_SHCHC_synthase"/>
    <property type="match status" value="1"/>
</dbReference>
<dbReference type="CDD" id="cd07037">
    <property type="entry name" value="TPP_PYR_MenD"/>
    <property type="match status" value="1"/>
</dbReference>
<organism evidence="13 14">
    <name type="scientific">Ostreococcus tauri</name>
    <name type="common">Marine green alga</name>
    <dbReference type="NCBI Taxonomy" id="70448"/>
    <lineage>
        <taxon>Eukaryota</taxon>
        <taxon>Viridiplantae</taxon>
        <taxon>Chlorophyta</taxon>
        <taxon>Mamiellophyceae</taxon>
        <taxon>Mamiellales</taxon>
        <taxon>Bathycoccaceae</taxon>
        <taxon>Ostreococcus</taxon>
    </lineage>
</organism>
<dbReference type="InterPro" id="IPR015890">
    <property type="entry name" value="Chorismate_C"/>
</dbReference>
<gene>
    <name evidence="13" type="ORF">OT_ostta17g02170</name>
</gene>
<keyword evidence="5" id="KW-0479">Metal-binding</keyword>
<dbReference type="Gene3D" id="3.60.120.10">
    <property type="entry name" value="Anthranilate synthase"/>
    <property type="match status" value="2"/>
</dbReference>
<feature type="compositionally biased region" description="Basic residues" evidence="11">
    <location>
        <begin position="20"/>
        <end position="31"/>
    </location>
</feature>
<feature type="compositionally biased region" description="Basic and acidic residues" evidence="11">
    <location>
        <begin position="169"/>
        <end position="186"/>
    </location>
</feature>
<dbReference type="Pfam" id="PF13378">
    <property type="entry name" value="MR_MLE_C"/>
    <property type="match status" value="1"/>
</dbReference>
<dbReference type="InterPro" id="IPR029061">
    <property type="entry name" value="THDP-binding"/>
</dbReference>
<evidence type="ECO:0000313" key="13">
    <source>
        <dbReference type="EMBL" id="CEG00640.1"/>
    </source>
</evidence>
<feature type="domain" description="Mandelate racemase/muconate lactonizing enzyme C-terminal" evidence="12">
    <location>
        <begin position="1480"/>
        <end position="1581"/>
    </location>
</feature>
<dbReference type="KEGG" id="ota:OT_ostta17g02170"/>
<sequence length="2067" mass="219400">MRVAFRPDLAHGAIASSNAHRTRAKRHRGRTPRSVSDESVADRTPSQRESTSRNVVTSNEDDAQAVNRASNAVEPAECRVTRDLGRAVSAKEGWRRLARATRESRRDVERSGESRNESGCVRFVIDVPRGDACLDWVREASGRAGEGAPAFYWSPRARTASGGGKASGRTRDGSVEDDGRASRHDGMLSSDRGARAGLGACATWTDAGEEDESSFQRRIASMRRFLSGHQSGRAGARVYGAGRFDPGRTPEAEWASFGTHFFFLPVLEVVEGVKCATLSVCVAWDAKGDENCGPSAKSFVQALDDACEMLKRSMSVNLSSNETLPPGAAHVTDRTLVPDENGWSKDVSSVIDRIRASKASSSSNREKGEAWVDLGSSFDEADSPNVRSALESLGRAVGLEAPSAVLDQFEAMTMARSLSDENVNSDGMVDAMLLGGKSMEPLRKVVLARRSKLALSAPVNTFDLISRLQARDPDAYQFVLRHPNGETFLGSTPERLFLSQGGRASSEAVAGTRARGSDDGEDAALAYDMLLSPKEHEEFAIVREEVRRALGEVAEGGNDGIDVELEKGILRNVTVQHLYSRLSAPLAGGKNEADLICALHPTPAVCGYPRPAALRTLRAVESFDRGLYSGPLGWIGAEDAEFAVAIRSALVHPSGDEVSLYAGVGVVGSANAQAEWSELNLKTKPLESLLAPAPRLASLPNPNAAWATILVGELVRGGITTFCVAPGSRSTPLALAAEKHVGANVVVCIDERSLGFYALGYAKGSGQPAAVICSSGTAVANLLPSVVEASESSTPLLLLTADRPYELRNTGANQTIDQVKIFGSYTRFNADLAPPGDGSPARACATMASTALRHLRGVDSGPVHLNCAFREPLGPQRVEWDSVTALKGLENWEASSTQFTIGNASISAPQDGSAWQSALSRISRAKRGLFVVGGGTTAADAIAATAMAETLGWAVAADATSGMRVGACENASVRMIPMIDYVLVEPSTHEVLRPDVIVQVGTRLTSKRLNQFLETSAIDHGAEWIIIEPTPNRHDPAHCVSVRVESSIGHASELLERALNDESGYAMSERKAACVAFADRAVSIGEAVAREAAVALDDITINEGVSEMAVAVAISEGLPDSMGLFLGNSMPIRDIDTFAGIKRYAEGFEKSDGTSLGVPVSANRGASGIDGVISTAAGYAAGLGHPVTLIIGDVSFQHDSNGLLFLRERPGQPPVTVVVVNNGGGGIFSFLPVAAQVDDSSFNRLFATPPDVSRRGLCEAHRVTYSHPRTIEELRRALRTSWTENQHNVIEVTTSRARNLVQHKMVQRRCAHAARRALRLSAESTAKIVRGVEIASFSIPLNKPTTTVSASMQREGMILKVTLSDGSVGFGECSPLPGLHRETLQESRAQLAVVASLLDNIDVPTNISLLNGAFTSWLESRVGIRTPNGELFPSVRFAVEAAVANALAASVGEPLAHIMTGNADTSGVFVNGLVDAATDIDAARREARDLVDAGFTCLKVKVARGVGKEGANADAERLAAIRAEIGPSVVLRADANKGWDLNDALHFGARVVDLGVNLQYVEEPTRDARDIATFHFTTSIPVALDETIDEIVRSSANFTDASATVAQIADQSTGVAAIVLKPSVVGGLEATTTLARAAMSRGVRPVISSAFESNIGLNTCAHLAGFLEDALEREICAAKDTSTQNDNTERSGASESPKPLILELDNQPSAHGLGTATWFNGDVMSPNSAPVVKRSNGVTIEFTAVDAALSKATEFMSDFTNSTRAWGEPTTVRVETPNGCFGVHVVDSQRSDVKQTIVLLHGFMGSSTDWDVVARGLAASGDARVVAIDLPAHGETTISPNPNKSMSDCLSIEEMRDVVAMVLSQIGCAPESTHVVGYSMGARVALALDEHLVKTIVSIGGSPGVRGDEARRARAARDDALASALRKGAGVREFAEVWYKQSLFTSLIEHPRLGGVEGLSARRGSTRGADAEILATCLSAASPGRQGEQWSGLGRFAGKLTLIVGEKDEKFKAMSFKMRDAVAETSALAEDAVSVLIVPDSGHAVHLEAPEAVVRRVLRAIRREKYR</sequence>
<reference evidence="14" key="1">
    <citation type="journal article" date="2006" name="Proc. Natl. Acad. Sci. U.S.A.">
        <title>Genome analysis of the smallest free-living eukaryote Ostreococcus tauri unveils many unique features.</title>
        <authorList>
            <person name="Derelle E."/>
            <person name="Ferraz C."/>
            <person name="Rombauts S."/>
            <person name="Rouze P."/>
            <person name="Worden A.Z."/>
            <person name="Robbens S."/>
            <person name="Partensky F."/>
            <person name="Degroeve S."/>
            <person name="Echeynie S."/>
            <person name="Cooke R."/>
            <person name="Saeys Y."/>
            <person name="Wuyts J."/>
            <person name="Jabbari K."/>
            <person name="Bowler C."/>
            <person name="Panaud O."/>
            <person name="Piegu B."/>
            <person name="Ball S.G."/>
            <person name="Ral J.-P."/>
            <person name="Bouget F.-Y."/>
            <person name="Piganeau G."/>
            <person name="De Baets B."/>
            <person name="Picard A."/>
            <person name="Delseny M."/>
            <person name="Demaille J."/>
            <person name="Van de Peer Y."/>
            <person name="Moreau H."/>
        </authorList>
    </citation>
    <scope>NUCLEOTIDE SEQUENCE [LARGE SCALE GENOMIC DNA]</scope>
    <source>
        <strain evidence="14">OTTH 0595 / CCAP 157/2 / RCC745</strain>
    </source>
</reference>
<dbReference type="Gene3D" id="3.20.20.120">
    <property type="entry name" value="Enolase-like C-terminal domain"/>
    <property type="match status" value="1"/>
</dbReference>
<dbReference type="RefSeq" id="XP_022840497.1">
    <property type="nucleotide sequence ID" value="XM_022984764.1"/>
</dbReference>
<evidence type="ECO:0000256" key="2">
    <source>
        <dbReference type="ARBA" id="ARBA00005297"/>
    </source>
</evidence>
<dbReference type="InterPro" id="IPR029058">
    <property type="entry name" value="AB_hydrolase_fold"/>
</dbReference>
<name>A0A096P8S9_OSTTA</name>
<dbReference type="SFLD" id="SFLDS00001">
    <property type="entry name" value="Enolase"/>
    <property type="match status" value="1"/>
</dbReference>
<feature type="region of interest" description="Disordered" evidence="11">
    <location>
        <begin position="1680"/>
        <end position="1699"/>
    </location>
</feature>
<dbReference type="SUPFAM" id="SSF54826">
    <property type="entry name" value="Enolase N-terminal domain-like"/>
    <property type="match status" value="1"/>
</dbReference>
<dbReference type="HAMAP" id="MF_01659">
    <property type="entry name" value="MenD"/>
    <property type="match status" value="1"/>
</dbReference>
<evidence type="ECO:0000256" key="1">
    <source>
        <dbReference type="ARBA" id="ARBA00000799"/>
    </source>
</evidence>
<dbReference type="NCBIfam" id="TIGR00543">
    <property type="entry name" value="isochor_syn"/>
    <property type="match status" value="1"/>
</dbReference>
<dbReference type="InterPro" id="IPR036849">
    <property type="entry name" value="Enolase-like_C_sf"/>
</dbReference>
<dbReference type="SUPFAM" id="SSF52467">
    <property type="entry name" value="DHS-like NAD/FAD-binding domain"/>
    <property type="match status" value="1"/>
</dbReference>
<dbReference type="SMART" id="SM00922">
    <property type="entry name" value="MR_MLE"/>
    <property type="match status" value="1"/>
</dbReference>
<evidence type="ECO:0000256" key="6">
    <source>
        <dbReference type="ARBA" id="ARBA00022842"/>
    </source>
</evidence>
<dbReference type="NCBIfam" id="TIGR00173">
    <property type="entry name" value="menD"/>
    <property type="match status" value="1"/>
</dbReference>
<dbReference type="SUPFAM" id="SSF53474">
    <property type="entry name" value="alpha/beta-Hydrolases"/>
    <property type="match status" value="1"/>
</dbReference>
<dbReference type="InterPro" id="IPR029017">
    <property type="entry name" value="Enolase-like_N"/>
</dbReference>
<dbReference type="FunCoup" id="A0A096P8S9">
    <property type="interactions" value="550"/>
</dbReference>
<dbReference type="EC" id="5.4.4.2" evidence="3"/>
<comment type="catalytic activity">
    <reaction evidence="1">
        <text>chorismate = isochorismate</text>
        <dbReference type="Rhea" id="RHEA:18985"/>
        <dbReference type="ChEBI" id="CHEBI:29748"/>
        <dbReference type="ChEBI" id="CHEBI:29780"/>
        <dbReference type="EC" id="5.4.4.2"/>
    </reaction>
</comment>
<dbReference type="SFLD" id="SFLDG00180">
    <property type="entry name" value="muconate_cycloisomerase"/>
    <property type="match status" value="1"/>
</dbReference>
<feature type="region of interest" description="Disordered" evidence="11">
    <location>
        <begin position="154"/>
        <end position="192"/>
    </location>
</feature>
<dbReference type="Gene3D" id="3.30.390.10">
    <property type="entry name" value="Enolase-like, N-terminal domain"/>
    <property type="match status" value="1"/>
</dbReference>
<keyword evidence="8" id="KW-0464">Manganese</keyword>
<dbReference type="NCBIfam" id="TIGR01927">
    <property type="entry name" value="menC_gam_Gplu"/>
    <property type="match status" value="1"/>
</dbReference>
<keyword evidence="9" id="KW-0413">Isomerase</keyword>
<dbReference type="OrthoDB" id="8119704at2759"/>
<dbReference type="PANTHER" id="PTHR42916">
    <property type="entry name" value="2-SUCCINYL-5-ENOLPYRUVYL-6-HYDROXY-3-CYCLOHEXENE-1-CARBOXYLATE SYNTHASE"/>
    <property type="match status" value="1"/>
</dbReference>
<feature type="compositionally biased region" description="Polar residues" evidence="11">
    <location>
        <begin position="1680"/>
        <end position="1694"/>
    </location>
</feature>
<dbReference type="SUPFAM" id="SSF56322">
    <property type="entry name" value="ADC synthase"/>
    <property type="match status" value="1"/>
</dbReference>
<comment type="similarity">
    <text evidence="2">Belongs to the isochorismate synthase family.</text>
</comment>
<dbReference type="GO" id="GO:0009234">
    <property type="term" value="P:menaquinone biosynthetic process"/>
    <property type="evidence" value="ECO:0007669"/>
    <property type="project" value="InterPro"/>
</dbReference>
<dbReference type="InterPro" id="IPR013342">
    <property type="entry name" value="Mandelate_racemase_C"/>
</dbReference>
<dbReference type="PANTHER" id="PTHR42916:SF1">
    <property type="entry name" value="PROTEIN PHYLLO, CHLOROPLASTIC"/>
    <property type="match status" value="1"/>
</dbReference>
<proteinExistence type="inferred from homology"/>
<dbReference type="GO" id="GO:0016836">
    <property type="term" value="F:hydro-lyase activity"/>
    <property type="evidence" value="ECO:0007669"/>
    <property type="project" value="InterPro"/>
</dbReference>
<dbReference type="EMBL" id="CAID01000017">
    <property type="protein sequence ID" value="CEG00640.1"/>
    <property type="molecule type" value="Genomic_DNA"/>
</dbReference>
<dbReference type="Pfam" id="PF12697">
    <property type="entry name" value="Abhydrolase_6"/>
    <property type="match status" value="1"/>
</dbReference>
<dbReference type="Gene3D" id="3.40.50.1220">
    <property type="entry name" value="TPP-binding domain"/>
    <property type="match status" value="1"/>
</dbReference>
<dbReference type="GO" id="GO:0030976">
    <property type="term" value="F:thiamine pyrophosphate binding"/>
    <property type="evidence" value="ECO:0007669"/>
    <property type="project" value="InterPro"/>
</dbReference>
<dbReference type="GeneID" id="9838136"/>
<evidence type="ECO:0000256" key="5">
    <source>
        <dbReference type="ARBA" id="ARBA00022723"/>
    </source>
</evidence>
<accession>A0A096P8S9</accession>
<dbReference type="SUPFAM" id="SSF52518">
    <property type="entry name" value="Thiamin diphosphate-binding fold (THDP-binding)"/>
    <property type="match status" value="2"/>
</dbReference>
<dbReference type="Proteomes" id="UP000009170">
    <property type="component" value="Unassembled WGS sequence"/>
</dbReference>
<dbReference type="InterPro" id="IPR000073">
    <property type="entry name" value="AB_hydrolase_1"/>
</dbReference>
<evidence type="ECO:0000256" key="7">
    <source>
        <dbReference type="ARBA" id="ARBA00023052"/>
    </source>
</evidence>
<evidence type="ECO:0000256" key="8">
    <source>
        <dbReference type="ARBA" id="ARBA00023211"/>
    </source>
</evidence>
<dbReference type="InterPro" id="IPR005801">
    <property type="entry name" value="ADC_synthase"/>
</dbReference>
<feature type="region of interest" description="Disordered" evidence="11">
    <location>
        <begin position="1"/>
        <end position="72"/>
    </location>
</feature>
<reference evidence="13 14" key="2">
    <citation type="journal article" date="2014" name="BMC Genomics">
        <title>An improved genome of the model marine alga Ostreococcus tauri unfolds by assessing Illumina de novo assemblies.</title>
        <authorList>
            <person name="Blanc-Mathieu R."/>
            <person name="Verhelst B."/>
            <person name="Derelle E."/>
            <person name="Rombauts S."/>
            <person name="Bouget F.Y."/>
            <person name="Carre I."/>
            <person name="Chateau A."/>
            <person name="Eyre-Walker A."/>
            <person name="Grimsley N."/>
            <person name="Moreau H."/>
            <person name="Piegu B."/>
            <person name="Rivals E."/>
            <person name="Schackwitz W."/>
            <person name="Van de Peer Y."/>
            <person name="Piganeau G."/>
        </authorList>
    </citation>
    <scope>NUCLEOTIDE SEQUENCE [LARGE SCALE GENOMIC DNA]</scope>
    <source>
        <strain evidence="14">OTTH 0595 / CCAP 157/2 / RCC745</strain>
    </source>
</reference>
<evidence type="ECO:0000256" key="4">
    <source>
        <dbReference type="ARBA" id="ARBA00022679"/>
    </source>
</evidence>
<dbReference type="InterPro" id="IPR004561">
    <property type="entry name" value="IsoChor_synthase"/>
</dbReference>
<feature type="compositionally biased region" description="Basic and acidic residues" evidence="11">
    <location>
        <begin position="97"/>
        <end position="116"/>
    </location>
</feature>
<dbReference type="InterPro" id="IPR032264">
    <property type="entry name" value="MenD_middle"/>
</dbReference>
<dbReference type="Gene3D" id="3.40.50.970">
    <property type="match status" value="2"/>
</dbReference>
<dbReference type="InterPro" id="IPR029035">
    <property type="entry name" value="DHS-like_NAD/FAD-binding_dom"/>
</dbReference>
<dbReference type="SUPFAM" id="SSF51604">
    <property type="entry name" value="Enolase C-terminal domain-like"/>
    <property type="match status" value="1"/>
</dbReference>
<dbReference type="InterPro" id="IPR004433">
    <property type="entry name" value="MenaQ_synth_MenD"/>
</dbReference>
<dbReference type="InParanoid" id="A0A096P8S9"/>
<evidence type="ECO:0000313" key="14">
    <source>
        <dbReference type="Proteomes" id="UP000009170"/>
    </source>
</evidence>
<evidence type="ECO:0000256" key="10">
    <source>
        <dbReference type="ARBA" id="ARBA00023239"/>
    </source>
</evidence>
<dbReference type="InterPro" id="IPR012001">
    <property type="entry name" value="Thiamin_PyroP_enz_TPP-bd_dom"/>
</dbReference>
<dbReference type="GO" id="GO:0000287">
    <property type="term" value="F:magnesium ion binding"/>
    <property type="evidence" value="ECO:0007669"/>
    <property type="project" value="InterPro"/>
</dbReference>
<dbReference type="Pfam" id="PF02776">
    <property type="entry name" value="TPP_enzyme_N"/>
    <property type="match status" value="1"/>
</dbReference>
<feature type="region of interest" description="Disordered" evidence="11">
    <location>
        <begin position="97"/>
        <end position="117"/>
    </location>
</feature>
<evidence type="ECO:0000259" key="12">
    <source>
        <dbReference type="SMART" id="SM00922"/>
    </source>
</evidence>
<dbReference type="HAMAP" id="MF_00470">
    <property type="entry name" value="MenC_1"/>
    <property type="match status" value="1"/>
</dbReference>
<keyword evidence="7" id="KW-0786">Thiamine pyrophosphate</keyword>
<keyword evidence="4" id="KW-0808">Transferase</keyword>
<dbReference type="Gene3D" id="3.40.50.1820">
    <property type="entry name" value="alpha/beta hydrolase"/>
    <property type="match status" value="1"/>
</dbReference>
<comment type="caution">
    <text evidence="13">The sequence shown here is derived from an EMBL/GenBank/DDBJ whole genome shotgun (WGS) entry which is preliminary data.</text>
</comment>
<evidence type="ECO:0000256" key="9">
    <source>
        <dbReference type="ARBA" id="ARBA00023235"/>
    </source>
</evidence>
<keyword evidence="10" id="KW-0456">Lyase</keyword>
<dbReference type="GO" id="GO:0070204">
    <property type="term" value="F:2-succinyl-5-enolpyruvyl-6-hydroxy-3-cyclohexene-1-carboxylic-acid synthase activity"/>
    <property type="evidence" value="ECO:0007669"/>
    <property type="project" value="InterPro"/>
</dbReference>
<evidence type="ECO:0000256" key="3">
    <source>
        <dbReference type="ARBA" id="ARBA00012824"/>
    </source>
</evidence>
<protein>
    <recommendedName>
        <fullName evidence="3">isochorismate synthase</fullName>
        <ecNumber evidence="3">5.4.4.2</ecNumber>
    </recommendedName>
</protein>
<feature type="compositionally biased region" description="Polar residues" evidence="11">
    <location>
        <begin position="47"/>
        <end position="58"/>
    </location>
</feature>
<dbReference type="ESTHER" id="ostta-q00t45">
    <property type="family name" value="MenH_SHCHC"/>
</dbReference>
<dbReference type="Pfam" id="PF00425">
    <property type="entry name" value="Chorismate_bind"/>
    <property type="match status" value="1"/>
</dbReference>
<dbReference type="SFLD" id="SFLDF00009">
    <property type="entry name" value="o-succinylbenzoate_synthase"/>
    <property type="match status" value="1"/>
</dbReference>
<keyword evidence="14" id="KW-1185">Reference proteome</keyword>
<dbReference type="InterPro" id="IPR029065">
    <property type="entry name" value="Enolase_C-like"/>
</dbReference>
<dbReference type="InterPro" id="IPR010196">
    <property type="entry name" value="OSB_synthase_MenC1"/>
</dbReference>
<evidence type="ECO:0000256" key="11">
    <source>
        <dbReference type="SAM" id="MobiDB-lite"/>
    </source>
</evidence>
<keyword evidence="6" id="KW-0460">Magnesium</keyword>
<dbReference type="STRING" id="70448.A0A096P8S9"/>